<reference evidence="2 3" key="1">
    <citation type="journal article" date="2016" name="Nat. Commun.">
        <title>Thousands of microbial genomes shed light on interconnected biogeochemical processes in an aquifer system.</title>
        <authorList>
            <person name="Anantharaman K."/>
            <person name="Brown C.T."/>
            <person name="Hug L.A."/>
            <person name="Sharon I."/>
            <person name="Castelle C.J."/>
            <person name="Probst A.J."/>
            <person name="Thomas B.C."/>
            <person name="Singh A."/>
            <person name="Wilkins M.J."/>
            <person name="Karaoz U."/>
            <person name="Brodie E.L."/>
            <person name="Williams K.H."/>
            <person name="Hubbard S.S."/>
            <person name="Banfield J.F."/>
        </authorList>
    </citation>
    <scope>NUCLEOTIDE SEQUENCE [LARGE SCALE GENOMIC DNA]</scope>
</reference>
<comment type="caution">
    <text evidence="2">The sequence shown here is derived from an EMBL/GenBank/DDBJ whole genome shotgun (WGS) entry which is preliminary data.</text>
</comment>
<name>A0A1F6C4J6_9BACT</name>
<keyword evidence="1" id="KW-0812">Transmembrane</keyword>
<protein>
    <submittedName>
        <fullName evidence="2">Uncharacterized protein</fullName>
    </submittedName>
</protein>
<evidence type="ECO:0000256" key="1">
    <source>
        <dbReference type="SAM" id="Phobius"/>
    </source>
</evidence>
<evidence type="ECO:0000313" key="2">
    <source>
        <dbReference type="EMBL" id="OGG43747.1"/>
    </source>
</evidence>
<gene>
    <name evidence="2" type="ORF">A3G50_01050</name>
</gene>
<dbReference type="STRING" id="1798473.A3G50_01050"/>
<dbReference type="Proteomes" id="UP000176633">
    <property type="component" value="Unassembled WGS sequence"/>
</dbReference>
<organism evidence="2 3">
    <name type="scientific">Candidatus Jorgensenbacteria bacterium RIFCSPLOWO2_12_FULL_42_11</name>
    <dbReference type="NCBI Taxonomy" id="1798473"/>
    <lineage>
        <taxon>Bacteria</taxon>
        <taxon>Candidatus Joergenseniibacteriota</taxon>
    </lineage>
</organism>
<proteinExistence type="predicted"/>
<keyword evidence="1" id="KW-0472">Membrane</keyword>
<evidence type="ECO:0000313" key="3">
    <source>
        <dbReference type="Proteomes" id="UP000176633"/>
    </source>
</evidence>
<dbReference type="AlphaFoldDB" id="A0A1F6C4J6"/>
<keyword evidence="1" id="KW-1133">Transmembrane helix</keyword>
<feature type="transmembrane region" description="Helical" evidence="1">
    <location>
        <begin position="6"/>
        <end position="25"/>
    </location>
</feature>
<accession>A0A1F6C4J6</accession>
<dbReference type="EMBL" id="MFKM01000006">
    <property type="protein sequence ID" value="OGG43747.1"/>
    <property type="molecule type" value="Genomic_DNA"/>
</dbReference>
<sequence>MYNFILQIFAMLSLGTIIFLVARTLPRISETETVNVPERKANRWSSFPFEKIDVAVNAFLEKFLRKIKLILMKTDNMVSRHLNKFKKNGSIDNDGGNGLTK</sequence>